<dbReference type="EMBL" id="CP111015">
    <property type="protein sequence ID" value="WAR02859.1"/>
    <property type="molecule type" value="Genomic_DNA"/>
</dbReference>
<sequence length="227" mass="25713">FPAGTFCDGRFSRIPLNVLPSSFSVVFEKVEFRRDSVTVTYEKIWFDSAKRLVRRDYKMAGGNDPDPTTQIFDFNLEFFHKEGALIHYVGSRITRSVRCDVWVGIYADPDSARNFTIEWYFTKDNVVEGIGGNIQPASLFRIDIFQAVGEPPITRNVLQLDKESPPQEVFDVSQCFPSAFKARLLIYFSVVNNKSISSVSASYLKDLLHISLVNRALLPPLRISGVS</sequence>
<dbReference type="InterPro" id="IPR058831">
    <property type="entry name" value="LolA-like_dom_2nd"/>
</dbReference>
<organism evidence="2 3">
    <name type="scientific">Mya arenaria</name>
    <name type="common">Soft-shell clam</name>
    <dbReference type="NCBI Taxonomy" id="6604"/>
    <lineage>
        <taxon>Eukaryota</taxon>
        <taxon>Metazoa</taxon>
        <taxon>Spiralia</taxon>
        <taxon>Lophotrochozoa</taxon>
        <taxon>Mollusca</taxon>
        <taxon>Bivalvia</taxon>
        <taxon>Autobranchia</taxon>
        <taxon>Heteroconchia</taxon>
        <taxon>Euheterodonta</taxon>
        <taxon>Imparidentia</taxon>
        <taxon>Neoheterodontei</taxon>
        <taxon>Myida</taxon>
        <taxon>Myoidea</taxon>
        <taxon>Myidae</taxon>
        <taxon>Mya</taxon>
    </lineage>
</organism>
<dbReference type="Pfam" id="PF25898">
    <property type="entry name" value="LolA_2nd_metazoa"/>
    <property type="match status" value="2"/>
</dbReference>
<feature type="non-terminal residue" evidence="2">
    <location>
        <position position="227"/>
    </location>
</feature>
<dbReference type="PANTHER" id="PTHR36902:SF1">
    <property type="entry name" value="ENRICHED IN SURFACE-LABELED PROTEOME PROTEIN 9"/>
    <property type="match status" value="1"/>
</dbReference>
<gene>
    <name evidence="2" type="ORF">MAR_009417</name>
</gene>
<feature type="domain" description="LolA-like" evidence="1">
    <location>
        <begin position="77"/>
        <end position="176"/>
    </location>
</feature>
<evidence type="ECO:0000313" key="2">
    <source>
        <dbReference type="EMBL" id="WAR02859.1"/>
    </source>
</evidence>
<protein>
    <recommendedName>
        <fullName evidence="1">LolA-like domain-containing protein</fullName>
    </recommendedName>
</protein>
<dbReference type="Proteomes" id="UP001164746">
    <property type="component" value="Chromosome 4"/>
</dbReference>
<name>A0ABY7E0T1_MYAAR</name>
<proteinExistence type="predicted"/>
<accession>A0ABY7E0T1</accession>
<evidence type="ECO:0000259" key="1">
    <source>
        <dbReference type="Pfam" id="PF25898"/>
    </source>
</evidence>
<keyword evidence="3" id="KW-1185">Reference proteome</keyword>
<reference evidence="2" key="1">
    <citation type="submission" date="2022-11" db="EMBL/GenBank/DDBJ databases">
        <title>Centuries of genome instability and evolution in soft-shell clam transmissible cancer (bioRxiv).</title>
        <authorList>
            <person name="Hart S.F.M."/>
            <person name="Yonemitsu M.A."/>
            <person name="Giersch R.M."/>
            <person name="Beal B.F."/>
            <person name="Arriagada G."/>
            <person name="Davis B.W."/>
            <person name="Ostrander E.A."/>
            <person name="Goff S.P."/>
            <person name="Metzger M.J."/>
        </authorList>
    </citation>
    <scope>NUCLEOTIDE SEQUENCE</scope>
    <source>
        <strain evidence="2">MELC-2E11</strain>
        <tissue evidence="2">Siphon/mantle</tissue>
    </source>
</reference>
<feature type="domain" description="LolA-like" evidence="1">
    <location>
        <begin position="2"/>
        <end position="76"/>
    </location>
</feature>
<evidence type="ECO:0000313" key="3">
    <source>
        <dbReference type="Proteomes" id="UP001164746"/>
    </source>
</evidence>
<dbReference type="PANTHER" id="PTHR36902">
    <property type="entry name" value="ENRICHED IN SURFACE-LABELED PROTEOME PROTEIN 9"/>
    <property type="match status" value="1"/>
</dbReference>
<feature type="non-terminal residue" evidence="2">
    <location>
        <position position="1"/>
    </location>
</feature>